<organism evidence="2 3">
    <name type="scientific">[Torrubiella] hemipterigena</name>
    <dbReference type="NCBI Taxonomy" id="1531966"/>
    <lineage>
        <taxon>Eukaryota</taxon>
        <taxon>Fungi</taxon>
        <taxon>Dikarya</taxon>
        <taxon>Ascomycota</taxon>
        <taxon>Pezizomycotina</taxon>
        <taxon>Sordariomycetes</taxon>
        <taxon>Hypocreomycetidae</taxon>
        <taxon>Hypocreales</taxon>
        <taxon>Clavicipitaceae</taxon>
        <taxon>Clavicipitaceae incertae sedis</taxon>
        <taxon>'Torrubiella' clade</taxon>
    </lineage>
</organism>
<evidence type="ECO:0000256" key="1">
    <source>
        <dbReference type="SAM" id="MobiDB-lite"/>
    </source>
</evidence>
<evidence type="ECO:0000313" key="2">
    <source>
        <dbReference type="EMBL" id="CEJ82848.1"/>
    </source>
</evidence>
<evidence type="ECO:0000313" key="3">
    <source>
        <dbReference type="Proteomes" id="UP000039046"/>
    </source>
</evidence>
<sequence>MQGSYGSRDAETSSIHSATPTYVSEVPSYHSGRYSDDAPPYTPQRVDNMATRMSSNRLGARTSAIGLPPIPSVKPEISLNMLNFGTPSWKVASNPTVRQYRNVAERRVIENRLRRSEQDVKVPATAVVKEPAPLRPLEDPYLVGEAAAAAEKRERLAREARDDILLIEDRHWDWFLATMNDWDERERSWAKFRARRNEKNQSSVLRNRWTSRWLPTT</sequence>
<name>A0A0A1SQY3_9HYPO</name>
<keyword evidence="3" id="KW-1185">Reference proteome</keyword>
<feature type="compositionally biased region" description="Polar residues" evidence="1">
    <location>
        <begin position="12"/>
        <end position="22"/>
    </location>
</feature>
<dbReference type="Proteomes" id="UP000039046">
    <property type="component" value="Unassembled WGS sequence"/>
</dbReference>
<protein>
    <submittedName>
        <fullName evidence="2">Uncharacterized protein</fullName>
    </submittedName>
</protein>
<proteinExistence type="predicted"/>
<accession>A0A0A1SQY3</accession>
<reference evidence="2 3" key="1">
    <citation type="journal article" date="2015" name="Genome Announc.">
        <title>Draft Genome Sequence and Gene Annotation of the Entomopathogenic Fungus Verticillium hemipterigenum.</title>
        <authorList>
            <person name="Horn F."/>
            <person name="Habel A."/>
            <person name="Scharf D.H."/>
            <person name="Dworschak J."/>
            <person name="Brakhage A.A."/>
            <person name="Guthke R."/>
            <person name="Hertweck C."/>
            <person name="Linde J."/>
        </authorList>
    </citation>
    <scope>NUCLEOTIDE SEQUENCE [LARGE SCALE GENOMIC DNA]</scope>
</reference>
<dbReference type="AlphaFoldDB" id="A0A0A1SQY3"/>
<gene>
    <name evidence="2" type="ORF">VHEMI02894</name>
</gene>
<dbReference type="EMBL" id="CDHN01000001">
    <property type="protein sequence ID" value="CEJ82848.1"/>
    <property type="molecule type" value="Genomic_DNA"/>
</dbReference>
<dbReference type="HOGENOM" id="CLU_075611_0_0_1"/>
<dbReference type="OrthoDB" id="4203030at2759"/>
<feature type="region of interest" description="Disordered" evidence="1">
    <location>
        <begin position="1"/>
        <end position="46"/>
    </location>
</feature>